<keyword evidence="9" id="KW-1185">Reference proteome</keyword>
<dbReference type="Pfam" id="PF02588">
    <property type="entry name" value="YitT_membrane"/>
    <property type="match status" value="1"/>
</dbReference>
<evidence type="ECO:0000256" key="2">
    <source>
        <dbReference type="ARBA" id="ARBA00022475"/>
    </source>
</evidence>
<comment type="subcellular location">
    <subcellularLocation>
        <location evidence="1">Cell membrane</location>
        <topology evidence="1">Multi-pass membrane protein</topology>
    </subcellularLocation>
</comment>
<feature type="transmembrane region" description="Helical" evidence="6">
    <location>
        <begin position="152"/>
        <end position="174"/>
    </location>
</feature>
<reference evidence="8 9" key="1">
    <citation type="submission" date="2019-01" db="EMBL/GenBank/DDBJ databases">
        <authorList>
            <consortium name="Pathogen Informatics"/>
        </authorList>
    </citation>
    <scope>NUCLEOTIDE SEQUENCE [LARGE SCALE GENOMIC DNA]</scope>
    <source>
        <strain evidence="8 9">NCTC10172</strain>
    </source>
</reference>
<feature type="transmembrane region" description="Helical" evidence="6">
    <location>
        <begin position="47"/>
        <end position="72"/>
    </location>
</feature>
<proteinExistence type="predicted"/>
<evidence type="ECO:0000259" key="7">
    <source>
        <dbReference type="Pfam" id="PF10035"/>
    </source>
</evidence>
<name>A0A449BJQ9_9MOLU</name>
<feature type="transmembrane region" description="Helical" evidence="6">
    <location>
        <begin position="110"/>
        <end position="132"/>
    </location>
</feature>
<dbReference type="PANTHER" id="PTHR33545:SF5">
    <property type="entry name" value="UPF0750 MEMBRANE PROTEIN YITT"/>
    <property type="match status" value="1"/>
</dbReference>
<evidence type="ECO:0000256" key="1">
    <source>
        <dbReference type="ARBA" id="ARBA00004651"/>
    </source>
</evidence>
<dbReference type="GO" id="GO:0005886">
    <property type="term" value="C:plasma membrane"/>
    <property type="evidence" value="ECO:0007669"/>
    <property type="project" value="UniProtKB-SubCell"/>
</dbReference>
<feature type="transmembrane region" description="Helical" evidence="6">
    <location>
        <begin position="180"/>
        <end position="209"/>
    </location>
</feature>
<protein>
    <submittedName>
        <fullName evidence="8">Uncharacterized protein conserved in bacteria (DUF2179)</fullName>
    </submittedName>
</protein>
<dbReference type="Gene3D" id="3.30.70.120">
    <property type="match status" value="1"/>
</dbReference>
<dbReference type="KEGG" id="ahk:NCTC10172_00680"/>
<sequence length="291" mass="32219">MNKKKLVAYMLITLGVLIINLGFYFFLQPLNLIIGGMMGVVLLIESFIPLTVGTAYLILNVLSLIIGLIFLGKDFFMKTAYATILGPIIVSAMELLEIPDLLVMNQIDTHYQLLVGAIAGGVLVGLGLAIVLRTGATTGGMDVYQKLIHKYLRLPFTVTMYFTDGLIILLGMALNLQSGLFAILSMLMMTLMIEKISVIGRSAFAILIITDFAEEIKDRIFKDIDRGITRAKVTGGYSNKEKEMVITTVTRQELYELKDIILDVDPGAFTLILNTKEVLGLGFHRDEISWK</sequence>
<dbReference type="InterPro" id="IPR051461">
    <property type="entry name" value="UPF0750_membrane"/>
</dbReference>
<feature type="transmembrane region" description="Helical" evidence="6">
    <location>
        <begin position="7"/>
        <end position="27"/>
    </location>
</feature>
<dbReference type="EMBL" id="LR215050">
    <property type="protein sequence ID" value="VEU82660.1"/>
    <property type="molecule type" value="Genomic_DNA"/>
</dbReference>
<keyword evidence="2" id="KW-1003">Cell membrane</keyword>
<feature type="transmembrane region" description="Helical" evidence="6">
    <location>
        <begin position="79"/>
        <end position="98"/>
    </location>
</feature>
<feature type="domain" description="DUF2179" evidence="7">
    <location>
        <begin position="226"/>
        <end position="280"/>
    </location>
</feature>
<accession>A0A449BJQ9</accession>
<dbReference type="PIRSF" id="PIRSF006483">
    <property type="entry name" value="Membrane_protein_YitT"/>
    <property type="match status" value="1"/>
</dbReference>
<keyword evidence="3 6" id="KW-0812">Transmembrane</keyword>
<evidence type="ECO:0000256" key="5">
    <source>
        <dbReference type="ARBA" id="ARBA00023136"/>
    </source>
</evidence>
<evidence type="ECO:0000313" key="9">
    <source>
        <dbReference type="Proteomes" id="UP000290909"/>
    </source>
</evidence>
<evidence type="ECO:0000313" key="8">
    <source>
        <dbReference type="EMBL" id="VEU82660.1"/>
    </source>
</evidence>
<keyword evidence="5 6" id="KW-0472">Membrane</keyword>
<evidence type="ECO:0000256" key="6">
    <source>
        <dbReference type="SAM" id="Phobius"/>
    </source>
</evidence>
<dbReference type="PANTHER" id="PTHR33545">
    <property type="entry name" value="UPF0750 MEMBRANE PROTEIN YITT-RELATED"/>
    <property type="match status" value="1"/>
</dbReference>
<gene>
    <name evidence="8" type="ORF">NCTC10172_00680</name>
</gene>
<dbReference type="InterPro" id="IPR003740">
    <property type="entry name" value="YitT"/>
</dbReference>
<dbReference type="STRING" id="1408416.GCA_000702765_00086"/>
<dbReference type="CDD" id="cd16380">
    <property type="entry name" value="YitT_C"/>
    <property type="match status" value="1"/>
</dbReference>
<dbReference type="Proteomes" id="UP000290909">
    <property type="component" value="Chromosome"/>
</dbReference>
<dbReference type="InterPro" id="IPR015867">
    <property type="entry name" value="N-reg_PII/ATP_PRibTrfase_C"/>
</dbReference>
<evidence type="ECO:0000256" key="4">
    <source>
        <dbReference type="ARBA" id="ARBA00022989"/>
    </source>
</evidence>
<dbReference type="InterPro" id="IPR019264">
    <property type="entry name" value="DUF2179"/>
</dbReference>
<dbReference type="AlphaFoldDB" id="A0A449BJQ9"/>
<dbReference type="Pfam" id="PF10035">
    <property type="entry name" value="DUF2179"/>
    <property type="match status" value="1"/>
</dbReference>
<evidence type="ECO:0000256" key="3">
    <source>
        <dbReference type="ARBA" id="ARBA00022692"/>
    </source>
</evidence>
<organism evidence="8 9">
    <name type="scientific">Acholeplasma hippikon</name>
    <dbReference type="NCBI Taxonomy" id="264636"/>
    <lineage>
        <taxon>Bacteria</taxon>
        <taxon>Bacillati</taxon>
        <taxon>Mycoplasmatota</taxon>
        <taxon>Mollicutes</taxon>
        <taxon>Acholeplasmatales</taxon>
        <taxon>Acholeplasmataceae</taxon>
        <taxon>Acholeplasma</taxon>
    </lineage>
</organism>
<keyword evidence="4 6" id="KW-1133">Transmembrane helix</keyword>